<sequence length="509" mass="56272">MSLSSEELNYLIWRYLQESGLEVSAFALYDETTVAEFDDKFKDSIPIGSLVNLVQKGILYSESDQLVKQNGDIQEDKYYSDKFTVFHALSADSGINPPIEPKNRFESIDKSDVPMNGESHDNGDVVKRENSPDFIKILKKKFTFEPSTSSDWNPTAPTVLAFGLSDARAKITVILPNVETKQLILTHPPVSFNPSEDSSSSDITTLAWAPMGHLLVTAVESGEIRLWAADGKLRNVLYLHHSPILVIKWSPNGAYILTSDSDSATIVWDAATGNVVQHLDILRSSESTTTGVQTPTGLENTTLGMDAAWIDDTKFIIPGLNGTTLVFNVGERTPTGTLIGHTKAISFIRYNHEASLLLTASDDRTIRIWNGASFNNSQILLGHSQPITFADWVSKEFVISTSLDSSIRLWDVRYGKQTSIIVMDGIPILNAEISPDKKHIVVGTTEGIVSIFNIDLLLDDQLKVVAEYQPEVPDADLENNYITSLKWNSDSQSIVVTYSHSESVVVTWD</sequence>
<dbReference type="Pfam" id="PF08513">
    <property type="entry name" value="LisH"/>
    <property type="match status" value="1"/>
</dbReference>
<dbReference type="GO" id="GO:0045835">
    <property type="term" value="P:negative regulation of meiotic nuclear division"/>
    <property type="evidence" value="ECO:0007669"/>
    <property type="project" value="EnsemblFungi"/>
</dbReference>
<dbReference type="Pfam" id="PF00400">
    <property type="entry name" value="WD40"/>
    <property type="match status" value="4"/>
</dbReference>
<keyword evidence="3" id="KW-0677">Repeat</keyword>
<keyword evidence="7" id="KW-1185">Reference proteome</keyword>
<dbReference type="SMART" id="SM00667">
    <property type="entry name" value="LisH"/>
    <property type="match status" value="1"/>
</dbReference>
<evidence type="ECO:0000256" key="1">
    <source>
        <dbReference type="ARBA" id="ARBA00004123"/>
    </source>
</evidence>
<evidence type="ECO:0000313" key="6">
    <source>
        <dbReference type="EMBL" id="ODQ59401.1"/>
    </source>
</evidence>
<comment type="subcellular location">
    <subcellularLocation>
        <location evidence="1">Nucleus</location>
    </subcellularLocation>
</comment>
<dbReference type="InterPro" id="IPR011047">
    <property type="entry name" value="Quinoprotein_ADH-like_sf"/>
</dbReference>
<feature type="repeat" description="WD" evidence="5">
    <location>
        <begin position="237"/>
        <end position="278"/>
    </location>
</feature>
<dbReference type="GO" id="GO:0032874">
    <property type="term" value="P:positive regulation of stress-activated MAPK cascade"/>
    <property type="evidence" value="ECO:0007669"/>
    <property type="project" value="EnsemblFungi"/>
</dbReference>
<dbReference type="PANTHER" id="PTHR22846:SF2">
    <property type="entry name" value="F-BOX-LIKE_WD REPEAT-CONTAINING PROTEIN EBI"/>
    <property type="match status" value="1"/>
</dbReference>
<dbReference type="PRINTS" id="PR00320">
    <property type="entry name" value="GPROTEINBRPT"/>
</dbReference>
<dbReference type="InterPro" id="IPR001680">
    <property type="entry name" value="WD40_rpt"/>
</dbReference>
<feature type="repeat" description="WD" evidence="5">
    <location>
        <begin position="380"/>
        <end position="420"/>
    </location>
</feature>
<dbReference type="Gene3D" id="2.130.10.10">
    <property type="entry name" value="YVTN repeat-like/Quinoprotein amine dehydrogenase"/>
    <property type="match status" value="1"/>
</dbReference>
<proteinExistence type="predicted"/>
<dbReference type="RefSeq" id="XP_019038608.1">
    <property type="nucleotide sequence ID" value="XM_019184976.1"/>
</dbReference>
<dbReference type="InterPro" id="IPR006594">
    <property type="entry name" value="LisH"/>
</dbReference>
<evidence type="ECO:0000256" key="5">
    <source>
        <dbReference type="PROSITE-ProRule" id="PRU00221"/>
    </source>
</evidence>
<dbReference type="Proteomes" id="UP000094112">
    <property type="component" value="Unassembled WGS sequence"/>
</dbReference>
<dbReference type="InterPro" id="IPR020472">
    <property type="entry name" value="WD40_PAC1"/>
</dbReference>
<dbReference type="GO" id="GO:0006357">
    <property type="term" value="P:regulation of transcription by RNA polymerase II"/>
    <property type="evidence" value="ECO:0007669"/>
    <property type="project" value="TreeGrafter"/>
</dbReference>
<dbReference type="PROSITE" id="PS50896">
    <property type="entry name" value="LISH"/>
    <property type="match status" value="1"/>
</dbReference>
<evidence type="ECO:0000256" key="3">
    <source>
        <dbReference type="ARBA" id="ARBA00022737"/>
    </source>
</evidence>
<protein>
    <recommendedName>
        <fullName evidence="8">LisH domain-containing protein</fullName>
    </recommendedName>
</protein>
<dbReference type="PANTHER" id="PTHR22846">
    <property type="entry name" value="WD40 REPEAT PROTEIN"/>
    <property type="match status" value="1"/>
</dbReference>
<dbReference type="GO" id="GO:0003714">
    <property type="term" value="F:transcription corepressor activity"/>
    <property type="evidence" value="ECO:0007669"/>
    <property type="project" value="InterPro"/>
</dbReference>
<keyword evidence="2 5" id="KW-0853">WD repeat</keyword>
<feature type="repeat" description="WD" evidence="5">
    <location>
        <begin position="196"/>
        <end position="227"/>
    </location>
</feature>
<dbReference type="GO" id="GO:0034967">
    <property type="term" value="C:Set3 complex"/>
    <property type="evidence" value="ECO:0007669"/>
    <property type="project" value="EnsemblFungi"/>
</dbReference>
<dbReference type="Gene3D" id="1.20.960.30">
    <property type="match status" value="1"/>
</dbReference>
<dbReference type="SMART" id="SM00320">
    <property type="entry name" value="WD40"/>
    <property type="match status" value="6"/>
</dbReference>
<dbReference type="InterPro" id="IPR045183">
    <property type="entry name" value="Ebi-like"/>
</dbReference>
<dbReference type="OrthoDB" id="1367865at2759"/>
<organism evidence="6 7">
    <name type="scientific">Wickerhamomyces anomalus (strain ATCC 58044 / CBS 1984 / NCYC 433 / NRRL Y-366-8)</name>
    <name type="common">Yeast</name>
    <name type="synonym">Hansenula anomala</name>
    <dbReference type="NCBI Taxonomy" id="683960"/>
    <lineage>
        <taxon>Eukaryota</taxon>
        <taxon>Fungi</taxon>
        <taxon>Dikarya</taxon>
        <taxon>Ascomycota</taxon>
        <taxon>Saccharomycotina</taxon>
        <taxon>Saccharomycetes</taxon>
        <taxon>Phaffomycetales</taxon>
        <taxon>Wickerhamomycetaceae</taxon>
        <taxon>Wickerhamomyces</taxon>
    </lineage>
</organism>
<accession>A0A1E3P1R9</accession>
<gene>
    <name evidence="6" type="ORF">WICANDRAFT_79917</name>
</gene>
<dbReference type="InterPro" id="IPR015943">
    <property type="entry name" value="WD40/YVTN_repeat-like_dom_sf"/>
</dbReference>
<dbReference type="GeneID" id="30202222"/>
<dbReference type="EMBL" id="KV454211">
    <property type="protein sequence ID" value="ODQ59401.1"/>
    <property type="molecule type" value="Genomic_DNA"/>
</dbReference>
<dbReference type="PROSITE" id="PS50294">
    <property type="entry name" value="WD_REPEATS_REGION"/>
    <property type="match status" value="3"/>
</dbReference>
<evidence type="ECO:0000256" key="4">
    <source>
        <dbReference type="ARBA" id="ARBA00023242"/>
    </source>
</evidence>
<dbReference type="InterPro" id="IPR019775">
    <property type="entry name" value="WD40_repeat_CS"/>
</dbReference>
<dbReference type="PROSITE" id="PS00678">
    <property type="entry name" value="WD_REPEATS_1"/>
    <property type="match status" value="2"/>
</dbReference>
<reference evidence="6 7" key="1">
    <citation type="journal article" date="2016" name="Proc. Natl. Acad. Sci. U.S.A.">
        <title>Comparative genomics of biotechnologically important yeasts.</title>
        <authorList>
            <person name="Riley R."/>
            <person name="Haridas S."/>
            <person name="Wolfe K.H."/>
            <person name="Lopes M.R."/>
            <person name="Hittinger C.T."/>
            <person name="Goeker M."/>
            <person name="Salamov A.A."/>
            <person name="Wisecaver J.H."/>
            <person name="Long T.M."/>
            <person name="Calvey C.H."/>
            <person name="Aerts A.L."/>
            <person name="Barry K.W."/>
            <person name="Choi C."/>
            <person name="Clum A."/>
            <person name="Coughlan A.Y."/>
            <person name="Deshpande S."/>
            <person name="Douglass A.P."/>
            <person name="Hanson S.J."/>
            <person name="Klenk H.-P."/>
            <person name="LaButti K.M."/>
            <person name="Lapidus A."/>
            <person name="Lindquist E.A."/>
            <person name="Lipzen A.M."/>
            <person name="Meier-Kolthoff J.P."/>
            <person name="Ohm R.A."/>
            <person name="Otillar R.P."/>
            <person name="Pangilinan J.L."/>
            <person name="Peng Y."/>
            <person name="Rokas A."/>
            <person name="Rosa C.A."/>
            <person name="Scheuner C."/>
            <person name="Sibirny A.A."/>
            <person name="Slot J.C."/>
            <person name="Stielow J.B."/>
            <person name="Sun H."/>
            <person name="Kurtzman C.P."/>
            <person name="Blackwell M."/>
            <person name="Grigoriev I.V."/>
            <person name="Jeffries T.W."/>
        </authorList>
    </citation>
    <scope>NUCLEOTIDE SEQUENCE [LARGE SCALE GENOMIC DNA]</scope>
    <source>
        <strain evidence="7">ATCC 58044 / CBS 1984 / NCYC 433 / NRRL Y-366-8</strain>
    </source>
</reference>
<evidence type="ECO:0008006" key="8">
    <source>
        <dbReference type="Google" id="ProtNLM"/>
    </source>
</evidence>
<feature type="repeat" description="WD" evidence="5">
    <location>
        <begin position="338"/>
        <end position="370"/>
    </location>
</feature>
<evidence type="ECO:0000313" key="7">
    <source>
        <dbReference type="Proteomes" id="UP000094112"/>
    </source>
</evidence>
<evidence type="ECO:0000256" key="2">
    <source>
        <dbReference type="ARBA" id="ARBA00022574"/>
    </source>
</evidence>
<keyword evidence="4" id="KW-0539">Nucleus</keyword>
<dbReference type="PROSITE" id="PS50082">
    <property type="entry name" value="WD_REPEATS_2"/>
    <property type="match status" value="4"/>
</dbReference>
<dbReference type="AlphaFoldDB" id="A0A1E3P1R9"/>
<name>A0A1E3P1R9_WICAA</name>
<dbReference type="STRING" id="683960.A0A1E3P1R9"/>
<dbReference type="SUPFAM" id="SSF50998">
    <property type="entry name" value="Quinoprotein alcohol dehydrogenase-like"/>
    <property type="match status" value="1"/>
</dbReference>